<sequence length="121" mass="13710">MKIDVHVKTLSMEFGDNLVQLNIFLEPSKDHSPFTINIMDELVEEHIQIGTGNVDESNFVETSNVVKYFYTMESKSLNFLMCNGVPECSRCVKFPITVTSKPVLTQVATLVNNESDSENRF</sequence>
<evidence type="ECO:0000313" key="2">
    <source>
        <dbReference type="Proteomes" id="UP000257109"/>
    </source>
</evidence>
<proteinExistence type="predicted"/>
<gene>
    <name evidence="1" type="ORF">CR513_31603</name>
</gene>
<accession>A0A371G8W5</accession>
<reference evidence="1" key="1">
    <citation type="submission" date="2018-05" db="EMBL/GenBank/DDBJ databases">
        <title>Draft genome of Mucuna pruriens seed.</title>
        <authorList>
            <person name="Nnadi N.E."/>
            <person name="Vos R."/>
            <person name="Hasami M.H."/>
            <person name="Devisetty U.K."/>
            <person name="Aguiy J.C."/>
        </authorList>
    </citation>
    <scope>NUCLEOTIDE SEQUENCE [LARGE SCALE GENOMIC DNA]</scope>
    <source>
        <strain evidence="1">JCA_2017</strain>
    </source>
</reference>
<protein>
    <submittedName>
        <fullName evidence="1">Uncharacterized protein</fullName>
    </submittedName>
</protein>
<keyword evidence="2" id="KW-1185">Reference proteome</keyword>
<comment type="caution">
    <text evidence="1">The sequence shown here is derived from an EMBL/GenBank/DDBJ whole genome shotgun (WGS) entry which is preliminary data.</text>
</comment>
<dbReference type="AlphaFoldDB" id="A0A371G8W5"/>
<evidence type="ECO:0000313" key="1">
    <source>
        <dbReference type="EMBL" id="RDX86998.1"/>
    </source>
</evidence>
<name>A0A371G8W5_MUCPR</name>
<feature type="non-terminal residue" evidence="1">
    <location>
        <position position="1"/>
    </location>
</feature>
<dbReference type="EMBL" id="QJKJ01006361">
    <property type="protein sequence ID" value="RDX86998.1"/>
    <property type="molecule type" value="Genomic_DNA"/>
</dbReference>
<dbReference type="Proteomes" id="UP000257109">
    <property type="component" value="Unassembled WGS sequence"/>
</dbReference>
<dbReference type="OrthoDB" id="1723412at2759"/>
<organism evidence="1 2">
    <name type="scientific">Mucuna pruriens</name>
    <name type="common">Velvet bean</name>
    <name type="synonym">Dolichos pruriens</name>
    <dbReference type="NCBI Taxonomy" id="157652"/>
    <lineage>
        <taxon>Eukaryota</taxon>
        <taxon>Viridiplantae</taxon>
        <taxon>Streptophyta</taxon>
        <taxon>Embryophyta</taxon>
        <taxon>Tracheophyta</taxon>
        <taxon>Spermatophyta</taxon>
        <taxon>Magnoliopsida</taxon>
        <taxon>eudicotyledons</taxon>
        <taxon>Gunneridae</taxon>
        <taxon>Pentapetalae</taxon>
        <taxon>rosids</taxon>
        <taxon>fabids</taxon>
        <taxon>Fabales</taxon>
        <taxon>Fabaceae</taxon>
        <taxon>Papilionoideae</taxon>
        <taxon>50 kb inversion clade</taxon>
        <taxon>NPAAA clade</taxon>
        <taxon>indigoferoid/millettioid clade</taxon>
        <taxon>Phaseoleae</taxon>
        <taxon>Mucuna</taxon>
    </lineage>
</organism>